<evidence type="ECO:0000259" key="2">
    <source>
        <dbReference type="PROSITE" id="PS50003"/>
    </source>
</evidence>
<dbReference type="Gene3D" id="1.10.8.270">
    <property type="entry name" value="putative rabgap domain of human tbc1 domain family member 14 like domains"/>
    <property type="match status" value="1"/>
</dbReference>
<feature type="domain" description="Rab-GAP TBC" evidence="3">
    <location>
        <begin position="236"/>
        <end position="419"/>
    </location>
</feature>
<dbReference type="SUPFAM" id="SSF50729">
    <property type="entry name" value="PH domain-like"/>
    <property type="match status" value="1"/>
</dbReference>
<dbReference type="InterPro" id="IPR011993">
    <property type="entry name" value="PH-like_dom_sf"/>
</dbReference>
<dbReference type="SMART" id="SM00164">
    <property type="entry name" value="TBC"/>
    <property type="match status" value="1"/>
</dbReference>
<name>A0AA36ND44_9DINO</name>
<dbReference type="GO" id="GO:0031267">
    <property type="term" value="F:small GTPase binding"/>
    <property type="evidence" value="ECO:0007669"/>
    <property type="project" value="TreeGrafter"/>
</dbReference>
<dbReference type="PANTHER" id="PTHR47219:SF20">
    <property type="entry name" value="TBC1 DOMAIN FAMILY MEMBER 2B"/>
    <property type="match status" value="1"/>
</dbReference>
<dbReference type="Gene3D" id="2.30.29.30">
    <property type="entry name" value="Pleckstrin-homology domain (PH domain)/Phosphotyrosine-binding domain (PTB)"/>
    <property type="match status" value="1"/>
</dbReference>
<dbReference type="InterPro" id="IPR035969">
    <property type="entry name" value="Rab-GAP_TBC_sf"/>
</dbReference>
<dbReference type="Proteomes" id="UP001178507">
    <property type="component" value="Unassembled WGS sequence"/>
</dbReference>
<feature type="region of interest" description="Disordered" evidence="1">
    <location>
        <begin position="118"/>
        <end position="147"/>
    </location>
</feature>
<dbReference type="PROSITE" id="PS50003">
    <property type="entry name" value="PH_DOMAIN"/>
    <property type="match status" value="1"/>
</dbReference>
<accession>A0AA36ND44</accession>
<dbReference type="PROSITE" id="PS50086">
    <property type="entry name" value="TBC_RABGAP"/>
    <property type="match status" value="1"/>
</dbReference>
<dbReference type="Gene3D" id="1.10.472.80">
    <property type="entry name" value="Ypt/Rab-GAP domain of gyp1p, domain 3"/>
    <property type="match status" value="1"/>
</dbReference>
<dbReference type="InterPro" id="IPR000195">
    <property type="entry name" value="Rab-GAP-TBC_dom"/>
</dbReference>
<protein>
    <submittedName>
        <fullName evidence="4">Uncharacterized protein</fullName>
    </submittedName>
</protein>
<evidence type="ECO:0000256" key="1">
    <source>
        <dbReference type="SAM" id="MobiDB-lite"/>
    </source>
</evidence>
<keyword evidence="5" id="KW-1185">Reference proteome</keyword>
<evidence type="ECO:0000313" key="4">
    <source>
        <dbReference type="EMBL" id="CAJ1397868.1"/>
    </source>
</evidence>
<dbReference type="Pfam" id="PF00169">
    <property type="entry name" value="PH"/>
    <property type="match status" value="1"/>
</dbReference>
<sequence length="546" mass="62267">MERSDVLVSGWLEKRLPVLRDTWESHWCVLQPTSLMCFHDEAAEWPKATLQLRHARLAAFRDESSFGDALVHRSSRPWGFVLDLGVDVPQPHQRFVHFDACEDVALEKWLNAFRAAEAEGKVKDEPEEGEVEQMSDATPSPKSTVHARSKRTFLYRKHSYNKPRPKGRVLRSQVTSTEDWLDVAPRRPEAWQRAFRRIIDTGGFAETFDQLTEPWHPSSHFAMEGAAEVTSAVRAGLQPWQRDKGWFLLAAAAAKRSQGRPFEELVQAGLDLDENEAVRVIQADLHRTGMEDVNVRSLERVLLAFAAGNAEIGYCQSMSFVAATLLMYQEEEPAFWTLCSLLEDILPEDYFSARMCGLRADLRVLERLMAELLPELSQHLEAQGIDLSPITVNWFLCLFLNTLPAEWSHRVLESVLYEGSVTLFRMALSILRLRQDELKTCASIPDAFIFLRCPCSPEKGCQKLDTTQLWELMFDEWLNGLSGRLRGLREEQLRRVQAEDGETSKRKAFKVPSFSWMDFEMPSIPSVNFSSWLSLSPKSSSMDSPA</sequence>
<dbReference type="Pfam" id="PF00566">
    <property type="entry name" value="RabGAP-TBC"/>
    <property type="match status" value="1"/>
</dbReference>
<feature type="domain" description="PH" evidence="2">
    <location>
        <begin position="5"/>
        <end position="118"/>
    </location>
</feature>
<organism evidence="4 5">
    <name type="scientific">Effrenium voratum</name>
    <dbReference type="NCBI Taxonomy" id="2562239"/>
    <lineage>
        <taxon>Eukaryota</taxon>
        <taxon>Sar</taxon>
        <taxon>Alveolata</taxon>
        <taxon>Dinophyceae</taxon>
        <taxon>Suessiales</taxon>
        <taxon>Symbiodiniaceae</taxon>
        <taxon>Effrenium</taxon>
    </lineage>
</organism>
<dbReference type="InterPro" id="IPR050302">
    <property type="entry name" value="Rab_GAP_TBC_domain"/>
</dbReference>
<dbReference type="EMBL" id="CAUJNA010003281">
    <property type="protein sequence ID" value="CAJ1397868.1"/>
    <property type="molecule type" value="Genomic_DNA"/>
</dbReference>
<comment type="caution">
    <text evidence="4">The sequence shown here is derived from an EMBL/GenBank/DDBJ whole genome shotgun (WGS) entry which is preliminary data.</text>
</comment>
<dbReference type="GO" id="GO:0005096">
    <property type="term" value="F:GTPase activator activity"/>
    <property type="evidence" value="ECO:0007669"/>
    <property type="project" value="TreeGrafter"/>
</dbReference>
<dbReference type="SUPFAM" id="SSF47923">
    <property type="entry name" value="Ypt/Rab-GAP domain of gyp1p"/>
    <property type="match status" value="2"/>
</dbReference>
<reference evidence="4" key="1">
    <citation type="submission" date="2023-08" db="EMBL/GenBank/DDBJ databases">
        <authorList>
            <person name="Chen Y."/>
            <person name="Shah S."/>
            <person name="Dougan E. K."/>
            <person name="Thang M."/>
            <person name="Chan C."/>
        </authorList>
    </citation>
    <scope>NUCLEOTIDE SEQUENCE</scope>
</reference>
<dbReference type="PANTHER" id="PTHR47219">
    <property type="entry name" value="RAB GTPASE-ACTIVATING PROTEIN 1-LIKE"/>
    <property type="match status" value="1"/>
</dbReference>
<evidence type="ECO:0000259" key="3">
    <source>
        <dbReference type="PROSITE" id="PS50086"/>
    </source>
</evidence>
<evidence type="ECO:0000313" key="5">
    <source>
        <dbReference type="Proteomes" id="UP001178507"/>
    </source>
</evidence>
<dbReference type="InterPro" id="IPR001849">
    <property type="entry name" value="PH_domain"/>
</dbReference>
<proteinExistence type="predicted"/>
<gene>
    <name evidence="4" type="ORF">EVOR1521_LOCUS21796</name>
</gene>
<dbReference type="AlphaFoldDB" id="A0AA36ND44"/>